<gene>
    <name evidence="1" type="ORF">MM415A02830_0012</name>
    <name evidence="2" type="ORF">MM415B03058_0009</name>
</gene>
<dbReference type="EMBL" id="MT142678">
    <property type="protein sequence ID" value="QJA87041.1"/>
    <property type="molecule type" value="Genomic_DNA"/>
</dbReference>
<accession>A0A6M3KZW0</accession>
<reference evidence="2" key="1">
    <citation type="submission" date="2020-03" db="EMBL/GenBank/DDBJ databases">
        <title>The deep terrestrial virosphere.</title>
        <authorList>
            <person name="Holmfeldt K."/>
            <person name="Nilsson E."/>
            <person name="Simone D."/>
            <person name="Lopez-Fernandez M."/>
            <person name="Wu X."/>
            <person name="de Brujin I."/>
            <person name="Lundin D."/>
            <person name="Andersson A."/>
            <person name="Bertilsson S."/>
            <person name="Dopson M."/>
        </authorList>
    </citation>
    <scope>NUCLEOTIDE SEQUENCE</scope>
    <source>
        <strain evidence="1">MM415A02830</strain>
        <strain evidence="2">MM415B03058</strain>
    </source>
</reference>
<evidence type="ECO:0000313" key="2">
    <source>
        <dbReference type="EMBL" id="QJA87041.1"/>
    </source>
</evidence>
<proteinExistence type="predicted"/>
<sequence>MYLKDNGHGITDDSLKFWKEHKNSIGKVTHVEVAEEGLLLEDRTENGITYPIEYNFVAFGRNGAIFLSGCNCGYLGTGPHGTAKILVELGLDKNKAERVIGQKTIHYDALVNEVK</sequence>
<evidence type="ECO:0000313" key="1">
    <source>
        <dbReference type="EMBL" id="QJA72244.1"/>
    </source>
</evidence>
<dbReference type="AlphaFoldDB" id="A0A6M3KZW0"/>
<dbReference type="EMBL" id="MT141935">
    <property type="protein sequence ID" value="QJA72244.1"/>
    <property type="molecule type" value="Genomic_DNA"/>
</dbReference>
<organism evidence="2">
    <name type="scientific">viral metagenome</name>
    <dbReference type="NCBI Taxonomy" id="1070528"/>
    <lineage>
        <taxon>unclassified sequences</taxon>
        <taxon>metagenomes</taxon>
        <taxon>organismal metagenomes</taxon>
    </lineage>
</organism>
<name>A0A6M3KZW0_9ZZZZ</name>
<protein>
    <submittedName>
        <fullName evidence="2">Uncharacterized protein</fullName>
    </submittedName>
</protein>